<proteinExistence type="predicted"/>
<dbReference type="RefSeq" id="WP_155614881.1">
    <property type="nucleotide sequence ID" value="NZ_WNZX01000011.1"/>
</dbReference>
<name>A0A7X2ZBJ0_9BACL</name>
<keyword evidence="1" id="KW-0175">Coiled coil</keyword>
<comment type="caution">
    <text evidence="2">The sequence shown here is derived from an EMBL/GenBank/DDBJ whole genome shotgun (WGS) entry which is preliminary data.</text>
</comment>
<accession>A0A7X2ZBJ0</accession>
<dbReference type="EMBL" id="WNZX01000011">
    <property type="protein sequence ID" value="MUG71779.1"/>
    <property type="molecule type" value="Genomic_DNA"/>
</dbReference>
<evidence type="ECO:0000313" key="3">
    <source>
        <dbReference type="Proteomes" id="UP000450917"/>
    </source>
</evidence>
<keyword evidence="3" id="KW-1185">Reference proteome</keyword>
<organism evidence="2 3">
    <name type="scientific">Paenibacillus validus</name>
    <dbReference type="NCBI Taxonomy" id="44253"/>
    <lineage>
        <taxon>Bacteria</taxon>
        <taxon>Bacillati</taxon>
        <taxon>Bacillota</taxon>
        <taxon>Bacilli</taxon>
        <taxon>Bacillales</taxon>
        <taxon>Paenibacillaceae</taxon>
        <taxon>Paenibacillus</taxon>
    </lineage>
</organism>
<evidence type="ECO:0000313" key="2">
    <source>
        <dbReference type="EMBL" id="MUG71779.1"/>
    </source>
</evidence>
<evidence type="ECO:0000256" key="1">
    <source>
        <dbReference type="SAM" id="Coils"/>
    </source>
</evidence>
<protein>
    <recommendedName>
        <fullName evidence="4">Flagellar FliJ protein</fullName>
    </recommendedName>
</protein>
<reference evidence="2 3" key="1">
    <citation type="submission" date="2019-11" db="EMBL/GenBank/DDBJ databases">
        <title>Draft genome sequences of five Paenibacillus species of dairy origin.</title>
        <authorList>
            <person name="Olajide A.M."/>
            <person name="Chen S."/>
            <person name="Lapointe G."/>
        </authorList>
    </citation>
    <scope>NUCLEOTIDE SEQUENCE [LARGE SCALE GENOMIC DNA]</scope>
    <source>
        <strain evidence="2 3">2CS3</strain>
    </source>
</reference>
<feature type="coiled-coil region" evidence="1">
    <location>
        <begin position="6"/>
        <end position="40"/>
    </location>
</feature>
<dbReference type="Proteomes" id="UP000450917">
    <property type="component" value="Unassembled WGS sequence"/>
</dbReference>
<sequence>MAKKEDQRIVGQIEQEEKKLQEIEERIDLYSAKARELRQMAYTLLAGEPHPDNPVKIADLQRQAHYYDSLAEQATHTERHNQLYSLNILKENAVRLRHTIIHNKAILMRNYQEVEDAKLRAAKMIEDAEQKVVDAQYLIEEQEKELLGLEGVE</sequence>
<evidence type="ECO:0008006" key="4">
    <source>
        <dbReference type="Google" id="ProtNLM"/>
    </source>
</evidence>
<gene>
    <name evidence="2" type="ORF">GNP93_13970</name>
</gene>
<feature type="coiled-coil region" evidence="1">
    <location>
        <begin position="111"/>
        <end position="145"/>
    </location>
</feature>
<dbReference type="AlphaFoldDB" id="A0A7X2ZBJ0"/>